<proteinExistence type="inferred from homology"/>
<dbReference type="CDD" id="cd08826">
    <property type="entry name" value="SPFH_eoslipins_u1"/>
    <property type="match status" value="1"/>
</dbReference>
<comment type="similarity">
    <text evidence="1">Belongs to the band 7/mec-2 family.</text>
</comment>
<feature type="domain" description="Band 7" evidence="2">
    <location>
        <begin position="17"/>
        <end position="174"/>
    </location>
</feature>
<evidence type="ECO:0000259" key="2">
    <source>
        <dbReference type="SMART" id="SM00244"/>
    </source>
</evidence>
<dbReference type="InterPro" id="IPR001107">
    <property type="entry name" value="Band_7"/>
</dbReference>
<sequence length="263" mass="29424">MSFIIILLIILIVIILASIKQIDQYERGVKFTFGKFTKIMNPGWNIVLPIFQSYRKVDIRTKAVDVPEQDAITKDNVSVRINAVIYYKVFDASKAVLEVENFYYAVGQLAQTTMRNAVGSVSLDELLSEREKISSEICKIIDKATDPWGIEVENVELKDIALPEEMKRVIARVAEAEREKEAVITKAEGEVEASQNLAKAASLMASTPGAMHLRTLSTLNDISSDQSNTIIFALPVEVLKSFEGKALSEEKIEDIVKKIEKKK</sequence>
<dbReference type="EMBL" id="DVMT01000004">
    <property type="protein sequence ID" value="HIU39743.1"/>
    <property type="molecule type" value="Genomic_DNA"/>
</dbReference>
<evidence type="ECO:0000313" key="4">
    <source>
        <dbReference type="Proteomes" id="UP000824074"/>
    </source>
</evidence>
<dbReference type="GO" id="GO:0098552">
    <property type="term" value="C:side of membrane"/>
    <property type="evidence" value="ECO:0007669"/>
    <property type="project" value="UniProtKB-ARBA"/>
</dbReference>
<gene>
    <name evidence="3" type="ORF">IAB68_00365</name>
</gene>
<evidence type="ECO:0000256" key="1">
    <source>
        <dbReference type="ARBA" id="ARBA00008164"/>
    </source>
</evidence>
<name>A0A9D1ILW1_9FIRM</name>
<dbReference type="InterPro" id="IPR001972">
    <property type="entry name" value="Stomatin_HflK_fam"/>
</dbReference>
<dbReference type="SMART" id="SM00244">
    <property type="entry name" value="PHB"/>
    <property type="match status" value="1"/>
</dbReference>
<dbReference type="PANTHER" id="PTHR10264:SF19">
    <property type="entry name" value="AT06885P-RELATED"/>
    <property type="match status" value="1"/>
</dbReference>
<dbReference type="InterPro" id="IPR043202">
    <property type="entry name" value="Band-7_stomatin-like"/>
</dbReference>
<accession>A0A9D1ILW1</accession>
<dbReference type="Gene3D" id="6.10.250.2090">
    <property type="match status" value="1"/>
</dbReference>
<organism evidence="3 4">
    <name type="scientific">Candidatus Aphodocola excrementigallinarum</name>
    <dbReference type="NCBI Taxonomy" id="2840670"/>
    <lineage>
        <taxon>Bacteria</taxon>
        <taxon>Bacillati</taxon>
        <taxon>Bacillota</taxon>
        <taxon>Bacilli</taxon>
        <taxon>Candidatus Aphodocola</taxon>
    </lineage>
</organism>
<evidence type="ECO:0000313" key="3">
    <source>
        <dbReference type="EMBL" id="HIU39743.1"/>
    </source>
</evidence>
<dbReference type="SUPFAM" id="SSF117892">
    <property type="entry name" value="Band 7/SPFH domain"/>
    <property type="match status" value="1"/>
</dbReference>
<comment type="caution">
    <text evidence="3">The sequence shown here is derived from an EMBL/GenBank/DDBJ whole genome shotgun (WGS) entry which is preliminary data.</text>
</comment>
<reference evidence="3" key="2">
    <citation type="journal article" date="2021" name="PeerJ">
        <title>Extensive microbial diversity within the chicken gut microbiome revealed by metagenomics and culture.</title>
        <authorList>
            <person name="Gilroy R."/>
            <person name="Ravi A."/>
            <person name="Getino M."/>
            <person name="Pursley I."/>
            <person name="Horton D.L."/>
            <person name="Alikhan N.F."/>
            <person name="Baker D."/>
            <person name="Gharbi K."/>
            <person name="Hall N."/>
            <person name="Watson M."/>
            <person name="Adriaenssens E.M."/>
            <person name="Foster-Nyarko E."/>
            <person name="Jarju S."/>
            <person name="Secka A."/>
            <person name="Antonio M."/>
            <person name="Oren A."/>
            <person name="Chaudhuri R.R."/>
            <person name="La Ragione R."/>
            <person name="Hildebrand F."/>
            <person name="Pallen M.J."/>
        </authorList>
    </citation>
    <scope>NUCLEOTIDE SEQUENCE</scope>
    <source>
        <strain evidence="3">CHK193-30670</strain>
    </source>
</reference>
<dbReference type="GO" id="GO:0005886">
    <property type="term" value="C:plasma membrane"/>
    <property type="evidence" value="ECO:0007669"/>
    <property type="project" value="InterPro"/>
</dbReference>
<dbReference type="FunFam" id="3.30.479.30:FF:000004">
    <property type="entry name" value="Putative membrane protease family, stomatin"/>
    <property type="match status" value="1"/>
</dbReference>
<protein>
    <submittedName>
        <fullName evidence="3">Slipin family protein</fullName>
    </submittedName>
</protein>
<reference evidence="3" key="1">
    <citation type="submission" date="2020-10" db="EMBL/GenBank/DDBJ databases">
        <authorList>
            <person name="Gilroy R."/>
        </authorList>
    </citation>
    <scope>NUCLEOTIDE SEQUENCE</scope>
    <source>
        <strain evidence="3">CHK193-30670</strain>
    </source>
</reference>
<dbReference type="InterPro" id="IPR036013">
    <property type="entry name" value="Band_7/SPFH_dom_sf"/>
</dbReference>
<dbReference type="PRINTS" id="PR00721">
    <property type="entry name" value="STOMATIN"/>
</dbReference>
<dbReference type="PANTHER" id="PTHR10264">
    <property type="entry name" value="BAND 7 PROTEIN-RELATED"/>
    <property type="match status" value="1"/>
</dbReference>
<dbReference type="Gene3D" id="3.30.479.30">
    <property type="entry name" value="Band 7 domain"/>
    <property type="match status" value="1"/>
</dbReference>
<dbReference type="Pfam" id="PF01145">
    <property type="entry name" value="Band_7"/>
    <property type="match status" value="1"/>
</dbReference>
<dbReference type="AlphaFoldDB" id="A0A9D1ILW1"/>
<dbReference type="Proteomes" id="UP000824074">
    <property type="component" value="Unassembled WGS sequence"/>
</dbReference>